<comment type="caution">
    <text evidence="2">The sequence shown here is derived from an EMBL/GenBank/DDBJ whole genome shotgun (WGS) entry which is preliminary data.</text>
</comment>
<protein>
    <recommendedName>
        <fullName evidence="1">Alanine racemase N-terminal domain-containing protein</fullName>
    </recommendedName>
</protein>
<reference evidence="2" key="1">
    <citation type="submission" date="2017-10" db="EMBL/GenBank/DDBJ databases">
        <title>Draft genome sequences of three KPC-producing Klebsiella pneumoniae Sequence-Type 15, 258 and 309, isolated from a hospital in Argentina.</title>
        <authorList>
            <person name="Nievas J."/>
            <person name="Smayevsky J."/>
            <person name="Pin Viso N."/>
            <person name="Vera P."/>
            <person name="Nicola F."/>
            <person name="Aballay D."/>
            <person name="Farber M."/>
        </authorList>
    </citation>
    <scope>NUCLEOTIDE SEQUENCE</scope>
    <source>
        <strain evidence="2">KN-ST309</strain>
    </source>
</reference>
<dbReference type="InterPro" id="IPR001608">
    <property type="entry name" value="Ala_racemase_N"/>
</dbReference>
<dbReference type="PANTHER" id="PTHR28004">
    <property type="entry name" value="ZGC:162816-RELATED"/>
    <property type="match status" value="1"/>
</dbReference>
<dbReference type="Gene3D" id="3.20.20.10">
    <property type="entry name" value="Alanine racemase"/>
    <property type="match status" value="1"/>
</dbReference>
<evidence type="ECO:0000313" key="2">
    <source>
        <dbReference type="EMBL" id="NCA59717.1"/>
    </source>
</evidence>
<accession>A0A6B2F0V1</accession>
<dbReference type="Pfam" id="PF01168">
    <property type="entry name" value="Ala_racemase_N"/>
    <property type="match status" value="1"/>
</dbReference>
<feature type="domain" description="Alanine racemase N-terminal" evidence="1">
    <location>
        <begin position="3"/>
        <end position="86"/>
    </location>
</feature>
<organism evidence="2">
    <name type="scientific">Klebsiella pneumoniae</name>
    <dbReference type="NCBI Taxonomy" id="573"/>
    <lineage>
        <taxon>Bacteria</taxon>
        <taxon>Pseudomonadati</taxon>
        <taxon>Pseudomonadota</taxon>
        <taxon>Gammaproteobacteria</taxon>
        <taxon>Enterobacterales</taxon>
        <taxon>Enterobacteriaceae</taxon>
        <taxon>Klebsiella/Raoultella group</taxon>
        <taxon>Klebsiella</taxon>
        <taxon>Klebsiella pneumoniae complex</taxon>
    </lineage>
</organism>
<dbReference type="InterPro" id="IPR051466">
    <property type="entry name" value="D-amino_acid_metab_enzyme"/>
</dbReference>
<dbReference type="AlphaFoldDB" id="A0A6B2F0V1"/>
<dbReference type="RefSeq" id="WP_077254901.1">
    <property type="nucleotide sequence ID" value="NZ_CAAGVR010000001.1"/>
</dbReference>
<sequence>MKTHKSLRLAKQEQELGASGITCVKLAEAEEMAVGGITSILLAYPLIGDDKCQRYAELARPINMHTLVDSLTGAQGLSRAAVRQSLPQIVK</sequence>
<dbReference type="GO" id="GO:0036088">
    <property type="term" value="P:D-serine catabolic process"/>
    <property type="evidence" value="ECO:0007669"/>
    <property type="project" value="TreeGrafter"/>
</dbReference>
<dbReference type="GO" id="GO:0008721">
    <property type="term" value="F:D-serine ammonia-lyase activity"/>
    <property type="evidence" value="ECO:0007669"/>
    <property type="project" value="TreeGrafter"/>
</dbReference>
<proteinExistence type="predicted"/>
<evidence type="ECO:0000259" key="1">
    <source>
        <dbReference type="Pfam" id="PF01168"/>
    </source>
</evidence>
<dbReference type="SUPFAM" id="SSF51419">
    <property type="entry name" value="PLP-binding barrel"/>
    <property type="match status" value="1"/>
</dbReference>
<dbReference type="PANTHER" id="PTHR28004:SF2">
    <property type="entry name" value="D-SERINE DEHYDRATASE"/>
    <property type="match status" value="1"/>
</dbReference>
<dbReference type="InterPro" id="IPR029066">
    <property type="entry name" value="PLP-binding_barrel"/>
</dbReference>
<dbReference type="EMBL" id="PDFF01000110">
    <property type="protein sequence ID" value="NCA59717.1"/>
    <property type="molecule type" value="Genomic_DNA"/>
</dbReference>
<gene>
    <name evidence="2" type="ORF">CRN12_24670</name>
</gene>
<name>A0A6B2F0V1_KLEPN</name>